<feature type="repeat" description="TPR" evidence="3">
    <location>
        <begin position="175"/>
        <end position="208"/>
    </location>
</feature>
<dbReference type="InterPro" id="IPR050498">
    <property type="entry name" value="Ycf3"/>
</dbReference>
<dbReference type="PROSITE" id="PS50293">
    <property type="entry name" value="TPR_REGION"/>
    <property type="match status" value="1"/>
</dbReference>
<name>A0A7X2T0D7_9CLOT</name>
<dbReference type="RefSeq" id="WP_154530290.1">
    <property type="nucleotide sequence ID" value="NZ_VULX01000002.1"/>
</dbReference>
<dbReference type="Pfam" id="PF13432">
    <property type="entry name" value="TPR_16"/>
    <property type="match status" value="1"/>
</dbReference>
<dbReference type="Gene3D" id="1.25.40.10">
    <property type="entry name" value="Tetratricopeptide repeat domain"/>
    <property type="match status" value="2"/>
</dbReference>
<keyword evidence="5" id="KW-0472">Membrane</keyword>
<evidence type="ECO:0000256" key="3">
    <source>
        <dbReference type="PROSITE-ProRule" id="PRU00339"/>
    </source>
</evidence>
<accession>A0A7X2T0D7</accession>
<dbReference type="GO" id="GO:0046813">
    <property type="term" value="P:receptor-mediated virion attachment to host cell"/>
    <property type="evidence" value="ECO:0007669"/>
    <property type="project" value="TreeGrafter"/>
</dbReference>
<evidence type="ECO:0000256" key="4">
    <source>
        <dbReference type="SAM" id="Coils"/>
    </source>
</evidence>
<keyword evidence="5" id="KW-1133">Transmembrane helix</keyword>
<keyword evidence="7" id="KW-1185">Reference proteome</keyword>
<dbReference type="Pfam" id="PF13181">
    <property type="entry name" value="TPR_8"/>
    <property type="match status" value="2"/>
</dbReference>
<dbReference type="PANTHER" id="PTHR44858:SF1">
    <property type="entry name" value="UDP-N-ACETYLGLUCOSAMINE--PEPTIDE N-ACETYLGLUCOSAMINYLTRANSFERASE SPINDLY-RELATED"/>
    <property type="match status" value="1"/>
</dbReference>
<proteinExistence type="predicted"/>
<sequence>MRIKLPGSRKVKSTVLAVCAVVAIVIIITAGINNKKEKQIMQAKIEQQQKQEKEDQKKIKIEIEEKKKKQQQLDQKAGQADALFYARKYDDAIKLAEEVIKEDPDNYIAYNVLGITKIFKSRTLDEGMKDLDRSLQLKSDYGYAMFNKGLAYELLGYYDEAIEWYNKNLKVEKYVWSYYGIASIYGRRGDIENTVKYFKKAIEVDPKVKETAKDEHDFDPVRGDERFSRLLK</sequence>
<organism evidence="6 7">
    <name type="scientific">Inconstantimicrobium porci</name>
    <dbReference type="NCBI Taxonomy" id="2652291"/>
    <lineage>
        <taxon>Bacteria</taxon>
        <taxon>Bacillati</taxon>
        <taxon>Bacillota</taxon>
        <taxon>Clostridia</taxon>
        <taxon>Eubacteriales</taxon>
        <taxon>Clostridiaceae</taxon>
        <taxon>Inconstantimicrobium</taxon>
    </lineage>
</organism>
<feature type="coiled-coil region" evidence="4">
    <location>
        <begin position="33"/>
        <end position="76"/>
    </location>
</feature>
<dbReference type="SMART" id="SM00028">
    <property type="entry name" value="TPR"/>
    <property type="match status" value="3"/>
</dbReference>
<evidence type="ECO:0000256" key="2">
    <source>
        <dbReference type="ARBA" id="ARBA00022803"/>
    </source>
</evidence>
<dbReference type="EMBL" id="VULX01000002">
    <property type="protein sequence ID" value="MSR90404.1"/>
    <property type="molecule type" value="Genomic_DNA"/>
</dbReference>
<dbReference type="InterPro" id="IPR011990">
    <property type="entry name" value="TPR-like_helical_dom_sf"/>
</dbReference>
<keyword evidence="1" id="KW-0677">Repeat</keyword>
<feature type="transmembrane region" description="Helical" evidence="5">
    <location>
        <begin position="12"/>
        <end position="32"/>
    </location>
</feature>
<dbReference type="PROSITE" id="PS50005">
    <property type="entry name" value="TPR"/>
    <property type="match status" value="1"/>
</dbReference>
<keyword evidence="2 3" id="KW-0802">TPR repeat</keyword>
<dbReference type="GO" id="GO:0009279">
    <property type="term" value="C:cell outer membrane"/>
    <property type="evidence" value="ECO:0007669"/>
    <property type="project" value="TreeGrafter"/>
</dbReference>
<dbReference type="SUPFAM" id="SSF48452">
    <property type="entry name" value="TPR-like"/>
    <property type="match status" value="1"/>
</dbReference>
<dbReference type="Proteomes" id="UP000460287">
    <property type="component" value="Unassembled WGS sequence"/>
</dbReference>
<evidence type="ECO:0000256" key="1">
    <source>
        <dbReference type="ARBA" id="ARBA00022737"/>
    </source>
</evidence>
<dbReference type="NCBIfam" id="NF047558">
    <property type="entry name" value="TPR_END_plus"/>
    <property type="match status" value="1"/>
</dbReference>
<dbReference type="AlphaFoldDB" id="A0A7X2T0D7"/>
<protein>
    <submittedName>
        <fullName evidence="6">Tetratricopeptide repeat protein</fullName>
    </submittedName>
</protein>
<dbReference type="InterPro" id="IPR019734">
    <property type="entry name" value="TPR_rpt"/>
</dbReference>
<comment type="caution">
    <text evidence="6">The sequence shown here is derived from an EMBL/GenBank/DDBJ whole genome shotgun (WGS) entry which is preliminary data.</text>
</comment>
<keyword evidence="4" id="KW-0175">Coiled coil</keyword>
<evidence type="ECO:0000256" key="5">
    <source>
        <dbReference type="SAM" id="Phobius"/>
    </source>
</evidence>
<dbReference type="PANTHER" id="PTHR44858">
    <property type="entry name" value="TETRATRICOPEPTIDE REPEAT PROTEIN 6"/>
    <property type="match status" value="1"/>
</dbReference>
<reference evidence="6 7" key="1">
    <citation type="submission" date="2019-08" db="EMBL/GenBank/DDBJ databases">
        <title>In-depth cultivation of the pig gut microbiome towards novel bacterial diversity and tailored functional studies.</title>
        <authorList>
            <person name="Wylensek D."/>
            <person name="Hitch T.C.A."/>
            <person name="Clavel T."/>
        </authorList>
    </citation>
    <scope>NUCLEOTIDE SEQUENCE [LARGE SCALE GENOMIC DNA]</scope>
    <source>
        <strain evidence="6 7">WCA-383-APC-5B</strain>
    </source>
</reference>
<gene>
    <name evidence="6" type="ORF">FYJ33_02975</name>
</gene>
<keyword evidence="5" id="KW-0812">Transmembrane</keyword>
<evidence type="ECO:0000313" key="6">
    <source>
        <dbReference type="EMBL" id="MSR90404.1"/>
    </source>
</evidence>
<evidence type="ECO:0000313" key="7">
    <source>
        <dbReference type="Proteomes" id="UP000460287"/>
    </source>
</evidence>